<sequence>MLINTSRRSALWLSLLPIILVFIYLGSHRDKLASPFQIEYSIEDASIRPPHHDEDVPVDNAPAVDGERVEEQPIKVDHDVPGRLENPIDPAVQDPKLQETPPTLPLDAAPQHREVFSTTTADKKYFLIDFLHSSALNPNIIPHPTEADAWILTAQLLQSPRDAASQAPPDARSHSVWCAELTCTARFDVEAGTLRCVSEPLILPIGGTTSTQCSGNVEMLSMSIGPHDARVFYGPDHPYAIWGSQSAYTCFGQWLVDFRVLVDWDSQSLWKVDLFRTATEIKRPAPWAALEKNWFVFWDVRGDMYVHHDIAPARVFAKLDVDGSVGEDLAPLARVNDEKCMQRYMPRIPPDDAGDGGTKHSIHQATNSLAITLCRRSDPACQRTEANTLIMTIIHVKTWDAKIFHSTYEPYVVLFSQTAPFALHSIAQRPIWIHGRSTSVEKPEMMYVTSMSWMKQGMMYHGFLDDVLFLAFGIEDKGTGGIDIVAGELLRDLGVCSDMG</sequence>
<dbReference type="Proteomes" id="UP001629113">
    <property type="component" value="Unassembled WGS sequence"/>
</dbReference>
<comment type="caution">
    <text evidence="2">The sequence shown here is derived from an EMBL/GenBank/DDBJ whole genome shotgun (WGS) entry which is preliminary data.</text>
</comment>
<accession>A0ABR4PE78</accession>
<evidence type="ECO:0000313" key="2">
    <source>
        <dbReference type="EMBL" id="KAL3421580.1"/>
    </source>
</evidence>
<dbReference type="EMBL" id="JBFCZG010000006">
    <property type="protein sequence ID" value="KAL3421580.1"/>
    <property type="molecule type" value="Genomic_DNA"/>
</dbReference>
<name>A0ABR4PE78_9HELO</name>
<keyword evidence="3" id="KW-1185">Reference proteome</keyword>
<gene>
    <name evidence="2" type="ORF">PVAG01_08026</name>
</gene>
<evidence type="ECO:0000256" key="1">
    <source>
        <dbReference type="SAM" id="MobiDB-lite"/>
    </source>
</evidence>
<evidence type="ECO:0000313" key="3">
    <source>
        <dbReference type="Proteomes" id="UP001629113"/>
    </source>
</evidence>
<feature type="region of interest" description="Disordered" evidence="1">
    <location>
        <begin position="47"/>
        <end position="66"/>
    </location>
</feature>
<protein>
    <submittedName>
        <fullName evidence="2">Uncharacterized protein</fullName>
    </submittedName>
</protein>
<reference evidence="2 3" key="1">
    <citation type="submission" date="2024-06" db="EMBL/GenBank/DDBJ databases">
        <title>Complete genome of Phlyctema vagabunda strain 19-DSS-EL-015.</title>
        <authorList>
            <person name="Fiorenzani C."/>
        </authorList>
    </citation>
    <scope>NUCLEOTIDE SEQUENCE [LARGE SCALE GENOMIC DNA]</scope>
    <source>
        <strain evidence="2 3">19-DSS-EL-015</strain>
    </source>
</reference>
<organism evidence="2 3">
    <name type="scientific">Phlyctema vagabunda</name>
    <dbReference type="NCBI Taxonomy" id="108571"/>
    <lineage>
        <taxon>Eukaryota</taxon>
        <taxon>Fungi</taxon>
        <taxon>Dikarya</taxon>
        <taxon>Ascomycota</taxon>
        <taxon>Pezizomycotina</taxon>
        <taxon>Leotiomycetes</taxon>
        <taxon>Helotiales</taxon>
        <taxon>Dermateaceae</taxon>
        <taxon>Phlyctema</taxon>
    </lineage>
</organism>
<proteinExistence type="predicted"/>